<feature type="transmembrane region" description="Helical" evidence="8">
    <location>
        <begin position="135"/>
        <end position="155"/>
    </location>
</feature>
<protein>
    <recommendedName>
        <fullName evidence="8">Phosphate transport system permease protein PstA</fullName>
    </recommendedName>
</protein>
<dbReference type="Pfam" id="PF00528">
    <property type="entry name" value="BPD_transp_1"/>
    <property type="match status" value="1"/>
</dbReference>
<evidence type="ECO:0000256" key="5">
    <source>
        <dbReference type="ARBA" id="ARBA00022692"/>
    </source>
</evidence>
<dbReference type="AlphaFoldDB" id="A0A8A7KCF7"/>
<feature type="domain" description="ABC transmembrane type-1" evidence="9">
    <location>
        <begin position="68"/>
        <end position="276"/>
    </location>
</feature>
<dbReference type="PANTHER" id="PTHR43470:SF3">
    <property type="entry name" value="PHOSPHATE TRANSPORT SYSTEM PERMEASE PROTEIN PSTA-RELATED"/>
    <property type="match status" value="1"/>
</dbReference>
<dbReference type="PROSITE" id="PS50928">
    <property type="entry name" value="ABC_TM1"/>
    <property type="match status" value="1"/>
</dbReference>
<proteinExistence type="inferred from homology"/>
<feature type="transmembrane region" description="Helical" evidence="8">
    <location>
        <begin position="105"/>
        <end position="129"/>
    </location>
</feature>
<name>A0A8A7KCF7_9FIRM</name>
<gene>
    <name evidence="10" type="primary">pstA</name>
    <name evidence="10" type="ORF">GM661_16740</name>
</gene>
<dbReference type="KEGG" id="ifn:GM661_16740"/>
<evidence type="ECO:0000256" key="7">
    <source>
        <dbReference type="ARBA" id="ARBA00023136"/>
    </source>
</evidence>
<evidence type="ECO:0000313" key="11">
    <source>
        <dbReference type="Proteomes" id="UP000665020"/>
    </source>
</evidence>
<dbReference type="RefSeq" id="WP_230867818.1">
    <property type="nucleotide sequence ID" value="NZ_CP046640.1"/>
</dbReference>
<keyword evidence="4 8" id="KW-1003">Cell membrane</keyword>
<dbReference type="SUPFAM" id="SSF161098">
    <property type="entry name" value="MetI-like"/>
    <property type="match status" value="1"/>
</dbReference>
<organism evidence="10 11">
    <name type="scientific">Iocasia fonsfrigidae</name>
    <dbReference type="NCBI Taxonomy" id="2682810"/>
    <lineage>
        <taxon>Bacteria</taxon>
        <taxon>Bacillati</taxon>
        <taxon>Bacillota</taxon>
        <taxon>Clostridia</taxon>
        <taxon>Halanaerobiales</taxon>
        <taxon>Halanaerobiaceae</taxon>
        <taxon>Iocasia</taxon>
    </lineage>
</organism>
<evidence type="ECO:0000256" key="4">
    <source>
        <dbReference type="ARBA" id="ARBA00022475"/>
    </source>
</evidence>
<keyword evidence="3" id="KW-0813">Transport</keyword>
<dbReference type="GO" id="GO:0005315">
    <property type="term" value="F:phosphate transmembrane transporter activity"/>
    <property type="evidence" value="ECO:0007669"/>
    <property type="project" value="InterPro"/>
</dbReference>
<accession>A0A8A7KCF7</accession>
<dbReference type="GO" id="GO:0035435">
    <property type="term" value="P:phosphate ion transmembrane transport"/>
    <property type="evidence" value="ECO:0007669"/>
    <property type="project" value="InterPro"/>
</dbReference>
<feature type="transmembrane region" description="Helical" evidence="8">
    <location>
        <begin position="256"/>
        <end position="279"/>
    </location>
</feature>
<dbReference type="InterPro" id="IPR035906">
    <property type="entry name" value="MetI-like_sf"/>
</dbReference>
<comment type="similarity">
    <text evidence="2 8">Belongs to the binding-protein-dependent transport system permease family. CysTW subfamily.</text>
</comment>
<dbReference type="Proteomes" id="UP000665020">
    <property type="component" value="Chromosome"/>
</dbReference>
<comment type="subcellular location">
    <subcellularLocation>
        <location evidence="1 8">Cell membrane</location>
        <topology evidence="1 8">Multi-pass membrane protein</topology>
    </subcellularLocation>
</comment>
<dbReference type="Gene3D" id="1.10.3720.10">
    <property type="entry name" value="MetI-like"/>
    <property type="match status" value="1"/>
</dbReference>
<dbReference type="PANTHER" id="PTHR43470">
    <property type="entry name" value="PHOSPHATE TRANSPORT SYSTEM PERMEASE PROTEIN PSTA-RELATED"/>
    <property type="match status" value="1"/>
</dbReference>
<evidence type="ECO:0000256" key="1">
    <source>
        <dbReference type="ARBA" id="ARBA00004651"/>
    </source>
</evidence>
<feature type="transmembrane region" description="Helical" evidence="8">
    <location>
        <begin position="64"/>
        <end position="93"/>
    </location>
</feature>
<keyword evidence="11" id="KW-1185">Reference proteome</keyword>
<dbReference type="GO" id="GO:0005886">
    <property type="term" value="C:plasma membrane"/>
    <property type="evidence" value="ECO:0007669"/>
    <property type="project" value="UniProtKB-SubCell"/>
</dbReference>
<keyword evidence="6 8" id="KW-1133">Transmembrane helix</keyword>
<keyword evidence="7 8" id="KW-0472">Membrane</keyword>
<dbReference type="InterPro" id="IPR005672">
    <property type="entry name" value="Phosphate_PstA"/>
</dbReference>
<dbReference type="EMBL" id="CP046640">
    <property type="protein sequence ID" value="QTL99476.1"/>
    <property type="molecule type" value="Genomic_DNA"/>
</dbReference>
<dbReference type="CDD" id="cd06261">
    <property type="entry name" value="TM_PBP2"/>
    <property type="match status" value="1"/>
</dbReference>
<evidence type="ECO:0000256" key="8">
    <source>
        <dbReference type="RuleBase" id="RU363043"/>
    </source>
</evidence>
<dbReference type="InterPro" id="IPR000515">
    <property type="entry name" value="MetI-like"/>
</dbReference>
<evidence type="ECO:0000259" key="9">
    <source>
        <dbReference type="PROSITE" id="PS50928"/>
    </source>
</evidence>
<evidence type="ECO:0000256" key="2">
    <source>
        <dbReference type="ARBA" id="ARBA00007069"/>
    </source>
</evidence>
<comment type="caution">
    <text evidence="8">Lacks conserved residue(s) required for the propagation of feature annotation.</text>
</comment>
<evidence type="ECO:0000256" key="3">
    <source>
        <dbReference type="ARBA" id="ARBA00022448"/>
    </source>
</evidence>
<dbReference type="NCBIfam" id="TIGR00974">
    <property type="entry name" value="3a0107s02c"/>
    <property type="match status" value="1"/>
</dbReference>
<sequence>MTKGQLRKRHLIQQLVFSVFAVTLLFTIAALFSIIYFIFSRGMSVVNWSFISTMPRMGMSEGGILPALLGSFYLVTGSILIASPLGVFAAIYLTEYAHQGKLLRFIRIGINNLAGVPSVVFGLFGLAIFVKYFGFGVSILSGSATLAIVILPTIIRASEEALLAVPDEYRHASLAMGATPWQTVKKVTLPAAMPGILTGVILGVGRVAGETAPIIFTAATFFSIKLPSSIFSEVMALPYHIYALVTAGTMPHKQTALAYGTAVVLLGLVLFINLIAIVLRIRYSNKIKK</sequence>
<evidence type="ECO:0000256" key="6">
    <source>
        <dbReference type="ARBA" id="ARBA00022989"/>
    </source>
</evidence>
<feature type="transmembrane region" description="Helical" evidence="8">
    <location>
        <begin position="12"/>
        <end position="39"/>
    </location>
</feature>
<reference evidence="10" key="1">
    <citation type="submission" date="2019-12" db="EMBL/GenBank/DDBJ databases">
        <authorList>
            <person name="zhang j."/>
            <person name="sun C.M."/>
        </authorList>
    </citation>
    <scope>NUCLEOTIDE SEQUENCE</scope>
    <source>
        <strain evidence="10">NS-1</strain>
    </source>
</reference>
<keyword evidence="5 8" id="KW-0812">Transmembrane</keyword>
<evidence type="ECO:0000313" key="10">
    <source>
        <dbReference type="EMBL" id="QTL99476.1"/>
    </source>
</evidence>